<proteinExistence type="predicted"/>
<dbReference type="HOGENOM" id="CLU_004699_0_0_3"/>
<dbReference type="eggNOG" id="COG1061">
    <property type="taxonomic scope" value="Bacteria"/>
</dbReference>
<dbReference type="AlphaFoldDB" id="B1WZR4"/>
<keyword evidence="4" id="KW-1185">Reference proteome</keyword>
<dbReference type="Proteomes" id="UP000001203">
    <property type="component" value="Chromosome circular"/>
</dbReference>
<dbReference type="SUPFAM" id="SSF52540">
    <property type="entry name" value="P-loop containing nucleoside triphosphate hydrolases"/>
    <property type="match status" value="2"/>
</dbReference>
<evidence type="ECO:0000259" key="2">
    <source>
        <dbReference type="Pfam" id="PF12965"/>
    </source>
</evidence>
<dbReference type="NCBIfam" id="NF042913">
    <property type="entry name" value="CyRepA1"/>
    <property type="match status" value="1"/>
</dbReference>
<feature type="domain" description="DUF3854" evidence="2">
    <location>
        <begin position="164"/>
        <end position="292"/>
    </location>
</feature>
<reference evidence="3 4" key="1">
    <citation type="journal article" date="2008" name="Proc. Natl. Acad. Sci. U.S.A.">
        <title>The genome of Cyanothece 51142, a unicellular diazotrophic cyanobacterium important in the marine nitrogen cycle.</title>
        <authorList>
            <person name="Welsh E.A."/>
            <person name="Liberton M."/>
            <person name="Stoeckel J."/>
            <person name="Loh T."/>
            <person name="Elvitigala T."/>
            <person name="Wang C."/>
            <person name="Wollam A."/>
            <person name="Fulton R.S."/>
            <person name="Clifton S.W."/>
            <person name="Jacobs J.M."/>
            <person name="Aurora R."/>
            <person name="Ghosh B.K."/>
            <person name="Sherman L.A."/>
            <person name="Smith R.D."/>
            <person name="Wilson R.K."/>
            <person name="Pakrasi H.B."/>
        </authorList>
    </citation>
    <scope>NUCLEOTIDE SEQUENCE [LARGE SCALE GENOMIC DNA]</scope>
    <source>
        <strain evidence="4">ATCC 51142 / BH68</strain>
    </source>
</reference>
<dbReference type="InterPro" id="IPR049996">
    <property type="entry name" value="Slr7037-like"/>
</dbReference>
<dbReference type="InterPro" id="IPR027417">
    <property type="entry name" value="P-loop_NTPase"/>
</dbReference>
<dbReference type="PANTHER" id="PTHR34985:SF1">
    <property type="entry name" value="SLR0554 PROTEIN"/>
    <property type="match status" value="1"/>
</dbReference>
<dbReference type="InterPro" id="IPR034154">
    <property type="entry name" value="TOPRIM_DnaG/twinkle"/>
</dbReference>
<name>B1WZR4_CROS5</name>
<dbReference type="InterPro" id="IPR024385">
    <property type="entry name" value="DUF3854"/>
</dbReference>
<evidence type="ECO:0000313" key="4">
    <source>
        <dbReference type="Proteomes" id="UP000001203"/>
    </source>
</evidence>
<protein>
    <recommendedName>
        <fullName evidence="2">DUF3854 domain-containing protein</fullName>
    </recommendedName>
</protein>
<dbReference type="PANTHER" id="PTHR34985">
    <property type="entry name" value="SLR0554 PROTEIN"/>
    <property type="match status" value="1"/>
</dbReference>
<dbReference type="Gene3D" id="3.40.1360.10">
    <property type="match status" value="1"/>
</dbReference>
<dbReference type="CDD" id="cd01029">
    <property type="entry name" value="TOPRIM_primases"/>
    <property type="match status" value="1"/>
</dbReference>
<dbReference type="KEGG" id="cyt:cce_1866"/>
<evidence type="ECO:0000256" key="1">
    <source>
        <dbReference type="SAM" id="MobiDB-lite"/>
    </source>
</evidence>
<accession>B1WZR4</accession>
<dbReference type="EMBL" id="CP000806">
    <property type="protein sequence ID" value="ACB51216.1"/>
    <property type="molecule type" value="Genomic_DNA"/>
</dbReference>
<gene>
    <name evidence="3" type="ordered locus">cce_1866</name>
</gene>
<dbReference type="STRING" id="43989.cce_1866"/>
<organism evidence="3 4">
    <name type="scientific">Crocosphaera subtropica (strain ATCC 51142 / BH68)</name>
    <name type="common">Cyanothece sp. (strain ATCC 51142)</name>
    <dbReference type="NCBI Taxonomy" id="43989"/>
    <lineage>
        <taxon>Bacteria</taxon>
        <taxon>Bacillati</taxon>
        <taxon>Cyanobacteriota</taxon>
        <taxon>Cyanophyceae</taxon>
        <taxon>Oscillatoriophycideae</taxon>
        <taxon>Chroococcales</taxon>
        <taxon>Aphanothecaceae</taxon>
        <taxon>Crocosphaera</taxon>
        <taxon>Crocosphaera subtropica</taxon>
    </lineage>
</organism>
<evidence type="ECO:0000313" key="3">
    <source>
        <dbReference type="EMBL" id="ACB51216.1"/>
    </source>
</evidence>
<feature type="region of interest" description="Disordered" evidence="1">
    <location>
        <begin position="741"/>
        <end position="763"/>
    </location>
</feature>
<dbReference type="Pfam" id="PF12965">
    <property type="entry name" value="DUF3854"/>
    <property type="match status" value="1"/>
</dbReference>
<sequence length="1045" mass="119094">MSHLLPCVMKFVGIQLSGEQSMNHQQEWLNSCVDEQLIELNVTTLEGMSPSEHLLYSDELPRRNDGRLSNHILKRYEHTEQGGWWCSGVDVITGDEDLWGCFKPKQPRLSYDQKKLIKYEHPPQTPTGIFALRVPLHLWASMAQQYHIEFTLDRVDPTQPDGGFWQWVMDHPSIPLCITEGAKKAGALLSAGYVAIALPGINNGYRTPKDEQGNRLGKSYLIPQLKKFTKGRREIYITFDQDSQPHTIKAVNQAMRKLGYLLTQTECQVKVIHWNPEQGKGVDDLLSNYGKKAFDDCYQKALPLEIWKAKEFTRLTYGASLEVNHRYLPNLTIPETAKLVGIKSGIGTGKTEGLGKIVKQAIANHQKVLVIGHRIKLVEQLCQRFGLPYITEINEYPHQKCLGYGLCIDSLHEKSQAKFNPSDWQDAVVIIDEIEQVIWHGLNSETCRNNRVSILRTFKKLIQIVLETEGKLLVADADLSDVSLDYLVTLSGIDLQPFIIRNKWKPSINDTWEAYNYPETTPKRFIKDLVEYIRQGGKPFICLSAQKLTSKWGTQTLESYLNKLFPDAKILRIDSQSLTDPHHDAYQCITQLNEILINYDIVLSSPAIETGVSIDIKGHFTSVWSLAQGIQTPASVVQSLGRIRENIPRYLWLGSYGFNQVGNGSTSIPNLLTSGHRLTNLNIRFLQQSDLESLDDLDTGFQAESLLCWGKMAVRVNAQMIHYRESIISAIQAENHKINLPNKKKNNQIKETKQKKPNSSKATNKLTETIEEVRQSNYQLDCKKIAQSQDLSDEEYQIIKKSLVKTIQERRKLKKYDLQRRYCLPVTPQLVALDNEGWYQKLRLHYFLTIGRNYLADRDTIVAKKLIEQGQGSIFLPDFNGRQFGAIIGTMEVLGIPILLNNINRKLINIDPDLIKMANLAINNRQDIKTIMGIGIAKNASPITIIRRLLDKIGYGLTCCGTKTINKKRCRLYQVVTPDDKRDTVFQQWLLKDQNSPGTSEPWFEAYQLPQSQNQDPQDYSKHIQLSLDFSAINHGDKKRLVTDN</sequence>